<comment type="function">
    <text evidence="9">Essential component of the vacuolar proton pump (V-ATPase), a multimeric enzyme that catalyzes the translocation of protons across the membranes. Required for assembly and activity of the V-ATPase.</text>
</comment>
<dbReference type="STRING" id="280699.M1V6S0"/>
<evidence type="ECO:0000256" key="3">
    <source>
        <dbReference type="ARBA" id="ARBA00022448"/>
    </source>
</evidence>
<keyword evidence="7 9" id="KW-0406">Ion transport</keyword>
<comment type="similarity">
    <text evidence="2 9">Belongs to the V-ATPase 116 kDa subunit family.</text>
</comment>
<feature type="transmembrane region" description="Helical" evidence="9">
    <location>
        <begin position="606"/>
        <end position="630"/>
    </location>
</feature>
<evidence type="ECO:0000256" key="7">
    <source>
        <dbReference type="ARBA" id="ARBA00023065"/>
    </source>
</evidence>
<evidence type="ECO:0000256" key="1">
    <source>
        <dbReference type="ARBA" id="ARBA00004141"/>
    </source>
</evidence>
<dbReference type="eggNOG" id="KOG2189">
    <property type="taxonomic scope" value="Eukaryota"/>
</dbReference>
<gene>
    <name evidence="12" type="ORF">CYME_CMD095C</name>
</gene>
<dbReference type="InterPro" id="IPR026028">
    <property type="entry name" value="V-type_ATPase_116kDa_su_euka"/>
</dbReference>
<dbReference type="PANTHER" id="PTHR11629">
    <property type="entry name" value="VACUOLAR PROTON ATPASES"/>
    <property type="match status" value="1"/>
</dbReference>
<name>M1V6S0_CYAM1</name>
<sequence length="856" mass="97012">MFRSEDIVLLRVYFQRTAAHDCVEELGRRGLVEFRDLNANTSALQRTFAAELKLCDELQRKLRFLSEQANKYLPSEKTFTTLAAQSQQLIEAGPGYSRVQATDTVTLEDLNGQLRRLEADLEEMNLHWDALQSELITIREHGYVLELGEAIFSEARTQRISVSQYGTLPLLESNVLTGEDVISERRGPPDDSESAGQRVERGQGQGYTPVNAVLNVFAGTIAAKHLEAFSRMVFRVSRGNCFLRWVSIPEPIFDIERNESVAKTVFVLFFPGQHLRSKLTRICEGFGATRYPFPDSTGERDRLKTELVIRRQELEAIIETTQRQRADVLGEVATNVTFWTEKVAKEKAIYFTLDKLNYDVSERVFVGECWCPRAEIEEARAAIHIGDIRSNAQAPSIMEECATDEAPPTFFRCNRFTAVWQDIVEAYGIAAYKEMNPAPWSIATFPFLFAIMFGDVGHGMLMTVAALYVVFRERQWRYRKLGDLLQTMYDGRYLILMMGVFSMFTGLIYNECFGVPINLFGSTWKWVDGSAVACGIDHCEQPKLGMPPKRTYPFGFDPAWKIAENSLTMLNSFKMKMSIGFAVAQMTLGIILSYSNARYFAQSLDIWHVFVPQILFFLAIFGYLLLLIFLKWSTDWNAPGASSPPDLKAVLIAMFMSPGSLPRSLRLFPGQHVVQLVLLAIAIVTVPWMLLAKPLVLRRRMRTQRPHAYTPLHNGDRRDAPANLNSSEAESRKAEPHESVGNFAEIFVNNMIHTIEFVLGAISNTASYLRLWALSLAHAELTDVFLQKILYTALATENVIATMIGFVLWFGLTVGVLMLMESLSAFLHALRLHWVEFQNKFYNIHGSGVKFTPLRL</sequence>
<evidence type="ECO:0000256" key="11">
    <source>
        <dbReference type="SAM" id="MobiDB-lite"/>
    </source>
</evidence>
<dbReference type="AlphaFoldDB" id="M1V6S0"/>
<keyword evidence="10" id="KW-0175">Coiled coil</keyword>
<keyword evidence="5 9" id="KW-0375">Hydrogen ion transport</keyword>
<evidence type="ECO:0000256" key="10">
    <source>
        <dbReference type="SAM" id="Coils"/>
    </source>
</evidence>
<evidence type="ECO:0000256" key="8">
    <source>
        <dbReference type="ARBA" id="ARBA00023136"/>
    </source>
</evidence>
<feature type="region of interest" description="Disordered" evidence="11">
    <location>
        <begin position="708"/>
        <end position="737"/>
    </location>
</feature>
<organism evidence="12 13">
    <name type="scientific">Cyanidioschyzon merolae (strain NIES-3377 / 10D)</name>
    <name type="common">Unicellular red alga</name>
    <dbReference type="NCBI Taxonomy" id="280699"/>
    <lineage>
        <taxon>Eukaryota</taxon>
        <taxon>Rhodophyta</taxon>
        <taxon>Bangiophyceae</taxon>
        <taxon>Cyanidiales</taxon>
        <taxon>Cyanidiaceae</taxon>
        <taxon>Cyanidioschyzon</taxon>
    </lineage>
</organism>
<dbReference type="GeneID" id="16992736"/>
<evidence type="ECO:0000256" key="6">
    <source>
        <dbReference type="ARBA" id="ARBA00022989"/>
    </source>
</evidence>
<evidence type="ECO:0000256" key="5">
    <source>
        <dbReference type="ARBA" id="ARBA00022781"/>
    </source>
</evidence>
<evidence type="ECO:0000313" key="12">
    <source>
        <dbReference type="EMBL" id="BAM79169.1"/>
    </source>
</evidence>
<proteinExistence type="inferred from homology"/>
<dbReference type="GO" id="GO:0007035">
    <property type="term" value="P:vacuolar acidification"/>
    <property type="evidence" value="ECO:0007669"/>
    <property type="project" value="TreeGrafter"/>
</dbReference>
<accession>M1V6S0</accession>
<reference evidence="12 13" key="2">
    <citation type="journal article" date="2007" name="BMC Biol.">
        <title>A 100%-complete sequence reveals unusually simple genomic features in the hot-spring red alga Cyanidioschyzon merolae.</title>
        <authorList>
            <person name="Nozaki H."/>
            <person name="Takano H."/>
            <person name="Misumi O."/>
            <person name="Terasawa K."/>
            <person name="Matsuzaki M."/>
            <person name="Maruyama S."/>
            <person name="Nishida K."/>
            <person name="Yagisawa F."/>
            <person name="Yoshida Y."/>
            <person name="Fujiwara T."/>
            <person name="Takio S."/>
            <person name="Tamura K."/>
            <person name="Chung S.J."/>
            <person name="Nakamura S."/>
            <person name="Kuroiwa H."/>
            <person name="Tanaka K."/>
            <person name="Sato N."/>
            <person name="Kuroiwa T."/>
        </authorList>
    </citation>
    <scope>NUCLEOTIDE SEQUENCE [LARGE SCALE GENOMIC DNA]</scope>
    <source>
        <strain evidence="12 13">10D</strain>
    </source>
</reference>
<dbReference type="HOGENOM" id="CLU_005230_0_2_1"/>
<dbReference type="EMBL" id="AP006486">
    <property type="protein sequence ID" value="BAM79169.1"/>
    <property type="molecule type" value="Genomic_DNA"/>
</dbReference>
<evidence type="ECO:0000256" key="2">
    <source>
        <dbReference type="ARBA" id="ARBA00009904"/>
    </source>
</evidence>
<dbReference type="Proteomes" id="UP000007014">
    <property type="component" value="Chromosome 4"/>
</dbReference>
<reference evidence="12 13" key="1">
    <citation type="journal article" date="2004" name="Nature">
        <title>Genome sequence of the ultrasmall unicellular red alga Cyanidioschyzon merolae 10D.</title>
        <authorList>
            <person name="Matsuzaki M."/>
            <person name="Misumi O."/>
            <person name="Shin-i T."/>
            <person name="Maruyama S."/>
            <person name="Takahara M."/>
            <person name="Miyagishima S."/>
            <person name="Mori T."/>
            <person name="Nishida K."/>
            <person name="Yagisawa F."/>
            <person name="Nishida K."/>
            <person name="Yoshida Y."/>
            <person name="Nishimura Y."/>
            <person name="Nakao S."/>
            <person name="Kobayashi T."/>
            <person name="Momoyama Y."/>
            <person name="Higashiyama T."/>
            <person name="Minoda A."/>
            <person name="Sano M."/>
            <person name="Nomoto H."/>
            <person name="Oishi K."/>
            <person name="Hayashi H."/>
            <person name="Ohta F."/>
            <person name="Nishizaka S."/>
            <person name="Haga S."/>
            <person name="Miura S."/>
            <person name="Morishita T."/>
            <person name="Kabeya Y."/>
            <person name="Terasawa K."/>
            <person name="Suzuki Y."/>
            <person name="Ishii Y."/>
            <person name="Asakawa S."/>
            <person name="Takano H."/>
            <person name="Ohta N."/>
            <person name="Kuroiwa H."/>
            <person name="Tanaka K."/>
            <person name="Shimizu N."/>
            <person name="Sugano S."/>
            <person name="Sato N."/>
            <person name="Nozaki H."/>
            <person name="Ogasawara N."/>
            <person name="Kohara Y."/>
            <person name="Kuroiwa T."/>
        </authorList>
    </citation>
    <scope>NUCLEOTIDE SEQUENCE [LARGE SCALE GENOMIC DNA]</scope>
    <source>
        <strain evidence="12 13">10D</strain>
    </source>
</reference>
<dbReference type="OMA" id="FYLWFFL"/>
<comment type="subcellular location">
    <subcellularLocation>
        <location evidence="1">Membrane</location>
        <topology evidence="1">Multi-pass membrane protein</topology>
    </subcellularLocation>
</comment>
<feature type="transmembrane region" description="Helical" evidence="9">
    <location>
        <begin position="577"/>
        <end position="594"/>
    </location>
</feature>
<feature type="region of interest" description="Disordered" evidence="11">
    <location>
        <begin position="182"/>
        <end position="203"/>
    </location>
</feature>
<dbReference type="RefSeq" id="XP_005535455.1">
    <property type="nucleotide sequence ID" value="XM_005535398.1"/>
</dbReference>
<feature type="transmembrane region" description="Helical" evidence="9">
    <location>
        <begin position="445"/>
        <end position="471"/>
    </location>
</feature>
<protein>
    <recommendedName>
        <fullName evidence="9">V-type proton ATPase subunit a</fullName>
    </recommendedName>
</protein>
<dbReference type="GO" id="GO:0051117">
    <property type="term" value="F:ATPase binding"/>
    <property type="evidence" value="ECO:0007669"/>
    <property type="project" value="TreeGrafter"/>
</dbReference>
<feature type="coiled-coil region" evidence="10">
    <location>
        <begin position="107"/>
        <end position="134"/>
    </location>
</feature>
<keyword evidence="8 9" id="KW-0472">Membrane</keyword>
<dbReference type="PANTHER" id="PTHR11629:SF63">
    <property type="entry name" value="V-TYPE PROTON ATPASE SUBUNIT A"/>
    <property type="match status" value="1"/>
</dbReference>
<dbReference type="GO" id="GO:0046961">
    <property type="term" value="F:proton-transporting ATPase activity, rotational mechanism"/>
    <property type="evidence" value="ECO:0007669"/>
    <property type="project" value="InterPro"/>
</dbReference>
<keyword evidence="3 9" id="KW-0813">Transport</keyword>
<evidence type="ECO:0000313" key="13">
    <source>
        <dbReference type="Proteomes" id="UP000007014"/>
    </source>
</evidence>
<keyword evidence="13" id="KW-1185">Reference proteome</keyword>
<dbReference type="OrthoDB" id="10264220at2759"/>
<feature type="transmembrane region" description="Helical" evidence="9">
    <location>
        <begin position="673"/>
        <end position="692"/>
    </location>
</feature>
<dbReference type="Pfam" id="PF01496">
    <property type="entry name" value="V_ATPase_I"/>
    <property type="match status" value="1"/>
</dbReference>
<evidence type="ECO:0000256" key="4">
    <source>
        <dbReference type="ARBA" id="ARBA00022692"/>
    </source>
</evidence>
<keyword evidence="4 9" id="KW-0812">Transmembrane</keyword>
<feature type="transmembrane region" description="Helical" evidence="9">
    <location>
        <begin position="799"/>
        <end position="820"/>
    </location>
</feature>
<feature type="coiled-coil region" evidence="10">
    <location>
        <begin position="304"/>
        <end position="331"/>
    </location>
</feature>
<dbReference type="GO" id="GO:0000220">
    <property type="term" value="C:vacuolar proton-transporting V-type ATPase, V0 domain"/>
    <property type="evidence" value="ECO:0007669"/>
    <property type="project" value="InterPro"/>
</dbReference>
<keyword evidence="6 9" id="KW-1133">Transmembrane helix</keyword>
<dbReference type="KEGG" id="cme:CYME_CMD095C"/>
<feature type="transmembrane region" description="Helical" evidence="9">
    <location>
        <begin position="492"/>
        <end position="509"/>
    </location>
</feature>
<dbReference type="PIRSF" id="PIRSF001293">
    <property type="entry name" value="ATP6V0A1"/>
    <property type="match status" value="1"/>
</dbReference>
<evidence type="ECO:0000256" key="9">
    <source>
        <dbReference type="RuleBase" id="RU361189"/>
    </source>
</evidence>
<dbReference type="Gramene" id="CMD095CT">
    <property type="protein sequence ID" value="CMD095CT"/>
    <property type="gene ID" value="CMD095C"/>
</dbReference>
<dbReference type="InterPro" id="IPR002490">
    <property type="entry name" value="V-ATPase_116kDa_su"/>
</dbReference>